<dbReference type="PANTHER" id="PTHR11353">
    <property type="entry name" value="CHAPERONIN"/>
    <property type="match status" value="1"/>
</dbReference>
<dbReference type="AlphaFoldDB" id="A0A9W8K279"/>
<reference evidence="4" key="1">
    <citation type="submission" date="2022-07" db="EMBL/GenBank/DDBJ databases">
        <title>Genome Sequence of Agrocybe chaxingu.</title>
        <authorList>
            <person name="Buettner E."/>
        </authorList>
    </citation>
    <scope>NUCLEOTIDE SEQUENCE</scope>
    <source>
        <strain evidence="4">MP-N11</strain>
    </source>
</reference>
<dbReference type="InterPro" id="IPR002423">
    <property type="entry name" value="Cpn60/GroEL/TCP-1"/>
</dbReference>
<evidence type="ECO:0000256" key="3">
    <source>
        <dbReference type="ARBA" id="ARBA00023186"/>
    </source>
</evidence>
<dbReference type="OrthoDB" id="10248520at2759"/>
<keyword evidence="1" id="KW-0547">Nucleotide-binding</keyword>
<dbReference type="SUPFAM" id="SSF52029">
    <property type="entry name" value="GroEL apical domain-like"/>
    <property type="match status" value="1"/>
</dbReference>
<evidence type="ECO:0000256" key="1">
    <source>
        <dbReference type="ARBA" id="ARBA00022741"/>
    </source>
</evidence>
<dbReference type="Gene3D" id="3.50.7.10">
    <property type="entry name" value="GroEL"/>
    <property type="match status" value="1"/>
</dbReference>
<sequence>MMSQTPVFAVNSAPESWQSRQKAQISIITAAKLDSDIHPIAMISTYNKALEAPEIVECISIPTDVDDATRMRSLTQTSNGTSRHHRLTGCIGLKTVDIKHVVRAEKISGGRIEQSKMLKAVILNKDFAHPNMRSWTEKSGIVLFDWPLEHKKGESQTNMGFSKEADWARVQEMEEERVEGLCYKILQFNTHPVIAEKGFQT</sequence>
<dbReference type="InterPro" id="IPR027409">
    <property type="entry name" value="GroEL-like_apical_dom_sf"/>
</dbReference>
<gene>
    <name evidence="4" type="ORF">NLJ89_g3587</name>
</gene>
<organism evidence="4 5">
    <name type="scientific">Agrocybe chaxingu</name>
    <dbReference type="NCBI Taxonomy" id="84603"/>
    <lineage>
        <taxon>Eukaryota</taxon>
        <taxon>Fungi</taxon>
        <taxon>Dikarya</taxon>
        <taxon>Basidiomycota</taxon>
        <taxon>Agaricomycotina</taxon>
        <taxon>Agaricomycetes</taxon>
        <taxon>Agaricomycetidae</taxon>
        <taxon>Agaricales</taxon>
        <taxon>Agaricineae</taxon>
        <taxon>Strophariaceae</taxon>
        <taxon>Agrocybe</taxon>
    </lineage>
</organism>
<evidence type="ECO:0000313" key="5">
    <source>
        <dbReference type="Proteomes" id="UP001148786"/>
    </source>
</evidence>
<evidence type="ECO:0000256" key="2">
    <source>
        <dbReference type="ARBA" id="ARBA00022840"/>
    </source>
</evidence>
<dbReference type="Gene3D" id="3.30.260.10">
    <property type="entry name" value="TCP-1-like chaperonin intermediate domain"/>
    <property type="match status" value="1"/>
</dbReference>
<evidence type="ECO:0000313" key="4">
    <source>
        <dbReference type="EMBL" id="KAJ3512316.1"/>
    </source>
</evidence>
<dbReference type="EMBL" id="JANKHO010000266">
    <property type="protein sequence ID" value="KAJ3512316.1"/>
    <property type="molecule type" value="Genomic_DNA"/>
</dbReference>
<comment type="caution">
    <text evidence="4">The sequence shown here is derived from an EMBL/GenBank/DDBJ whole genome shotgun (WGS) entry which is preliminary data.</text>
</comment>
<dbReference type="GO" id="GO:0005524">
    <property type="term" value="F:ATP binding"/>
    <property type="evidence" value="ECO:0007669"/>
    <property type="project" value="UniProtKB-KW"/>
</dbReference>
<name>A0A9W8K279_9AGAR</name>
<proteinExistence type="predicted"/>
<dbReference type="InterPro" id="IPR017998">
    <property type="entry name" value="Chaperone_TCP-1"/>
</dbReference>
<keyword evidence="2" id="KW-0067">ATP-binding</keyword>
<dbReference type="InterPro" id="IPR027410">
    <property type="entry name" value="TCP-1-like_intermed_sf"/>
</dbReference>
<dbReference type="Pfam" id="PF00118">
    <property type="entry name" value="Cpn60_TCP1"/>
    <property type="match status" value="1"/>
</dbReference>
<dbReference type="GO" id="GO:0140662">
    <property type="term" value="F:ATP-dependent protein folding chaperone"/>
    <property type="evidence" value="ECO:0007669"/>
    <property type="project" value="InterPro"/>
</dbReference>
<keyword evidence="3" id="KW-0143">Chaperone</keyword>
<protein>
    <submittedName>
        <fullName evidence="4">Uncharacterized protein</fullName>
    </submittedName>
</protein>
<dbReference type="Proteomes" id="UP001148786">
    <property type="component" value="Unassembled WGS sequence"/>
</dbReference>
<accession>A0A9W8K279</accession>
<keyword evidence="5" id="KW-1185">Reference proteome</keyword>